<reference evidence="1 2" key="1">
    <citation type="submission" date="2023-10" db="EMBL/GenBank/DDBJ databases">
        <title>Development of a sustainable strategy for remediation of hydrocarbon-contaminated territories based on the waste exchange concept.</title>
        <authorList>
            <person name="Krivoruchko A."/>
        </authorList>
    </citation>
    <scope>NUCLEOTIDE SEQUENCE [LARGE SCALE GENOMIC DNA]</scope>
    <source>
        <strain evidence="1 2">IEGM 1203</strain>
    </source>
</reference>
<dbReference type="EMBL" id="JAWLKB010000003">
    <property type="protein sequence ID" value="MDV6266552.1"/>
    <property type="molecule type" value="Genomic_DNA"/>
</dbReference>
<dbReference type="RefSeq" id="WP_245006086.1">
    <property type="nucleotide sequence ID" value="NZ_CP079698.1"/>
</dbReference>
<protein>
    <submittedName>
        <fullName evidence="1">Helix-turn-helix transcriptional regulator</fullName>
    </submittedName>
</protein>
<organism evidence="1 2">
    <name type="scientific">Rhodococcus globerulus</name>
    <dbReference type="NCBI Taxonomy" id="33008"/>
    <lineage>
        <taxon>Bacteria</taxon>
        <taxon>Bacillati</taxon>
        <taxon>Actinomycetota</taxon>
        <taxon>Actinomycetes</taxon>
        <taxon>Mycobacteriales</taxon>
        <taxon>Nocardiaceae</taxon>
        <taxon>Rhodococcus</taxon>
    </lineage>
</organism>
<evidence type="ECO:0000313" key="2">
    <source>
        <dbReference type="Proteomes" id="UP001185927"/>
    </source>
</evidence>
<dbReference type="SUPFAM" id="SSF47413">
    <property type="entry name" value="lambda repressor-like DNA-binding domains"/>
    <property type="match status" value="1"/>
</dbReference>
<comment type="caution">
    <text evidence="1">The sequence shown here is derived from an EMBL/GenBank/DDBJ whole genome shotgun (WGS) entry which is preliminary data.</text>
</comment>
<dbReference type="Proteomes" id="UP001185927">
    <property type="component" value="Unassembled WGS sequence"/>
</dbReference>
<name>A0ABU4BQQ9_RHOGO</name>
<evidence type="ECO:0000313" key="1">
    <source>
        <dbReference type="EMBL" id="MDV6266552.1"/>
    </source>
</evidence>
<gene>
    <name evidence="1" type="ORF">R3Q16_08040</name>
</gene>
<dbReference type="InterPro" id="IPR010982">
    <property type="entry name" value="Lambda_DNA-bd_dom_sf"/>
</dbReference>
<keyword evidence="2" id="KW-1185">Reference proteome</keyword>
<sequence>MSGFSRWVERQLELRPDQDISDAARALQIRPSELKRWLGSKRPPTQETMRLASRVFNAPIREILIAAEYLTVEEASPDGLPTSELSTQELLAELSRREDSTIKILSRTADTASNGW</sequence>
<proteinExistence type="predicted"/>
<accession>A0ABU4BQQ9</accession>